<protein>
    <recommendedName>
        <fullName evidence="1">Helix-turn-helix domain-containing protein</fullName>
    </recommendedName>
</protein>
<sequence length="80" mass="9211">MTHRPRWNSLSAMLRHALRQQEWLSLRDAAALYRVTDETMLAWVRAGVFPSRTFEGRIWVARADLEAALRRKPGECDGAS</sequence>
<dbReference type="Proteomes" id="UP000000263">
    <property type="component" value="Chromosome"/>
</dbReference>
<dbReference type="OrthoDB" id="9926733at2"/>
<gene>
    <name evidence="2" type="ordered locus">Rcas_0071</name>
</gene>
<dbReference type="EMBL" id="CP000804">
    <property type="protein sequence ID" value="ABU56209.1"/>
    <property type="molecule type" value="Genomic_DNA"/>
</dbReference>
<dbReference type="HOGENOM" id="CLU_2587507_0_0_0"/>
<evidence type="ECO:0000259" key="1">
    <source>
        <dbReference type="Pfam" id="PF12728"/>
    </source>
</evidence>
<dbReference type="AlphaFoldDB" id="A7NFI7"/>
<evidence type="ECO:0000313" key="3">
    <source>
        <dbReference type="Proteomes" id="UP000000263"/>
    </source>
</evidence>
<name>A7NFI7_ROSCS</name>
<keyword evidence="3" id="KW-1185">Reference proteome</keyword>
<dbReference type="Pfam" id="PF12728">
    <property type="entry name" value="HTH_17"/>
    <property type="match status" value="1"/>
</dbReference>
<evidence type="ECO:0000313" key="2">
    <source>
        <dbReference type="EMBL" id="ABU56209.1"/>
    </source>
</evidence>
<proteinExistence type="predicted"/>
<organism evidence="2 3">
    <name type="scientific">Roseiflexus castenholzii (strain DSM 13941 / HLO8)</name>
    <dbReference type="NCBI Taxonomy" id="383372"/>
    <lineage>
        <taxon>Bacteria</taxon>
        <taxon>Bacillati</taxon>
        <taxon>Chloroflexota</taxon>
        <taxon>Chloroflexia</taxon>
        <taxon>Chloroflexales</taxon>
        <taxon>Roseiflexineae</taxon>
        <taxon>Roseiflexaceae</taxon>
        <taxon>Roseiflexus</taxon>
    </lineage>
</organism>
<dbReference type="KEGG" id="rca:Rcas_0071"/>
<reference evidence="2 3" key="1">
    <citation type="submission" date="2007-08" db="EMBL/GenBank/DDBJ databases">
        <title>Complete sequence of Roseiflexus castenholzii DSM 13941.</title>
        <authorList>
            <consortium name="US DOE Joint Genome Institute"/>
            <person name="Copeland A."/>
            <person name="Lucas S."/>
            <person name="Lapidus A."/>
            <person name="Barry K."/>
            <person name="Glavina del Rio T."/>
            <person name="Dalin E."/>
            <person name="Tice H."/>
            <person name="Pitluck S."/>
            <person name="Thompson L.S."/>
            <person name="Brettin T."/>
            <person name="Bruce D."/>
            <person name="Detter J.C."/>
            <person name="Han C."/>
            <person name="Tapia R."/>
            <person name="Schmutz J."/>
            <person name="Larimer F."/>
            <person name="Land M."/>
            <person name="Hauser L."/>
            <person name="Kyrpides N."/>
            <person name="Mikhailova N."/>
            <person name="Bryant D.A."/>
            <person name="Hanada S."/>
            <person name="Tsukatani Y."/>
            <person name="Richardson P."/>
        </authorList>
    </citation>
    <scope>NUCLEOTIDE SEQUENCE [LARGE SCALE GENOMIC DNA]</scope>
    <source>
        <strain evidence="3">DSM 13941 / HLO8</strain>
    </source>
</reference>
<dbReference type="InterPro" id="IPR041657">
    <property type="entry name" value="HTH_17"/>
</dbReference>
<accession>A7NFI7</accession>
<feature type="domain" description="Helix-turn-helix" evidence="1">
    <location>
        <begin position="23"/>
        <end position="72"/>
    </location>
</feature>
<dbReference type="STRING" id="383372.Rcas_0071"/>
<dbReference type="RefSeq" id="WP_011997614.1">
    <property type="nucleotide sequence ID" value="NC_009767.1"/>
</dbReference>